<dbReference type="PANTHER" id="PTHR30213:SF0">
    <property type="entry name" value="UPF0761 MEMBRANE PROTEIN YIHY"/>
    <property type="match status" value="1"/>
</dbReference>
<accession>Q0FSE9</accession>
<dbReference type="RefSeq" id="WP_007802604.1">
    <property type="nucleotide sequence ID" value="NZ_DS022277.1"/>
</dbReference>
<feature type="transmembrane region" description="Helical" evidence="7">
    <location>
        <begin position="104"/>
        <end position="130"/>
    </location>
</feature>
<evidence type="ECO:0000256" key="5">
    <source>
        <dbReference type="ARBA" id="ARBA00023136"/>
    </source>
</evidence>
<gene>
    <name evidence="8" type="ORF">R2601_04773</name>
</gene>
<keyword evidence="3 7" id="KW-0812">Transmembrane</keyword>
<dbReference type="eggNOG" id="COG1295">
    <property type="taxonomic scope" value="Bacteria"/>
</dbReference>
<evidence type="ECO:0000256" key="7">
    <source>
        <dbReference type="SAM" id="Phobius"/>
    </source>
</evidence>
<evidence type="ECO:0000256" key="2">
    <source>
        <dbReference type="ARBA" id="ARBA00022475"/>
    </source>
</evidence>
<keyword evidence="9" id="KW-1185">Reference proteome</keyword>
<evidence type="ECO:0000256" key="3">
    <source>
        <dbReference type="ARBA" id="ARBA00022692"/>
    </source>
</evidence>
<dbReference type="InterPro" id="IPR017039">
    <property type="entry name" value="Virul_fac_BrkB"/>
</dbReference>
<evidence type="ECO:0000313" key="9">
    <source>
        <dbReference type="Proteomes" id="UP000006230"/>
    </source>
</evidence>
<feature type="transmembrane region" description="Helical" evidence="7">
    <location>
        <begin position="255"/>
        <end position="276"/>
    </location>
</feature>
<dbReference type="GO" id="GO:0005886">
    <property type="term" value="C:plasma membrane"/>
    <property type="evidence" value="ECO:0007669"/>
    <property type="project" value="UniProtKB-SubCell"/>
</dbReference>
<dbReference type="OrthoDB" id="9781030at2"/>
<feature type="transmembrane region" description="Helical" evidence="7">
    <location>
        <begin position="151"/>
        <end position="177"/>
    </location>
</feature>
<comment type="caution">
    <text evidence="8">The sequence shown here is derived from an EMBL/GenBank/DDBJ whole genome shotgun (WGS) entry which is preliminary data.</text>
</comment>
<proteinExistence type="predicted"/>
<feature type="transmembrane region" description="Helical" evidence="7">
    <location>
        <begin position="221"/>
        <end position="243"/>
    </location>
</feature>
<keyword evidence="2" id="KW-1003">Cell membrane</keyword>
<dbReference type="AlphaFoldDB" id="Q0FSE9"/>
<comment type="subcellular location">
    <subcellularLocation>
        <location evidence="1">Cell membrane</location>
        <topology evidence="1">Multi-pass membrane protein</topology>
    </subcellularLocation>
</comment>
<organism evidence="8 9">
    <name type="scientific">Salipiger bermudensis (strain DSM 26914 / JCM 13377 / KCTC 12554 / HTCC2601)</name>
    <name type="common">Pelagibaca bermudensis</name>
    <dbReference type="NCBI Taxonomy" id="314265"/>
    <lineage>
        <taxon>Bacteria</taxon>
        <taxon>Pseudomonadati</taxon>
        <taxon>Pseudomonadota</taxon>
        <taxon>Alphaproteobacteria</taxon>
        <taxon>Rhodobacterales</taxon>
        <taxon>Roseobacteraceae</taxon>
        <taxon>Salipiger</taxon>
    </lineage>
</organism>
<evidence type="ECO:0000256" key="6">
    <source>
        <dbReference type="SAM" id="MobiDB-lite"/>
    </source>
</evidence>
<evidence type="ECO:0000256" key="4">
    <source>
        <dbReference type="ARBA" id="ARBA00022989"/>
    </source>
</evidence>
<dbReference type="PANTHER" id="PTHR30213">
    <property type="entry name" value="INNER MEMBRANE PROTEIN YHJD"/>
    <property type="match status" value="1"/>
</dbReference>
<dbReference type="HOGENOM" id="CLU_045539_0_0_5"/>
<dbReference type="Pfam" id="PF03631">
    <property type="entry name" value="Virul_fac_BrkB"/>
    <property type="match status" value="1"/>
</dbReference>
<evidence type="ECO:0000256" key="1">
    <source>
        <dbReference type="ARBA" id="ARBA00004651"/>
    </source>
</evidence>
<feature type="transmembrane region" description="Helical" evidence="7">
    <location>
        <begin position="35"/>
        <end position="65"/>
    </location>
</feature>
<dbReference type="EMBL" id="AATQ01000009">
    <property type="protein sequence ID" value="EAU47052.1"/>
    <property type="molecule type" value="Genomic_DNA"/>
</dbReference>
<dbReference type="PIRSF" id="PIRSF035875">
    <property type="entry name" value="RNase_BN"/>
    <property type="match status" value="1"/>
</dbReference>
<feature type="transmembrane region" description="Helical" evidence="7">
    <location>
        <begin position="189"/>
        <end position="209"/>
    </location>
</feature>
<keyword evidence="4 7" id="KW-1133">Transmembrane helix</keyword>
<sequence>MPAETSFASRPAELGRASLKAAALRVKDGIGEDRLSLIAAGVAFFGLLAIFPAITALMAVAGLFLTPADVTDQIQQISAMLPDRAAEIVIDQAKSVAGSDQGGLGLAALLGLGLALYSASAGVGNLVAGLNVAYGERESRGFVKLKLTTMALTFLLIVGLVLAFAGVLILPGVLAVIPLGGTAELLVSGLRWVLLLGFTVLAVALIYHFGPDRRPARWRWVTPGAAIACLLWIVTSVGFSIYAENFGSYQETFGSLAGVVILLFWLWISAFVVLLGGKINAELEHQTRADTTRGPRLPMGERGAVVADTTPEG</sequence>
<dbReference type="NCBIfam" id="TIGR00765">
    <property type="entry name" value="yihY_not_rbn"/>
    <property type="match status" value="1"/>
</dbReference>
<keyword evidence="5 7" id="KW-0472">Membrane</keyword>
<protein>
    <submittedName>
        <fullName evidence="8">Ribonuclease BN</fullName>
    </submittedName>
</protein>
<dbReference type="Proteomes" id="UP000006230">
    <property type="component" value="Unassembled WGS sequence"/>
</dbReference>
<reference evidence="8 9" key="1">
    <citation type="journal article" date="2010" name="J. Bacteriol.">
        <title>Genome sequences of Pelagibaca bermudensis HTCC2601T and Maritimibacter alkaliphilus HTCC2654T, the type strains of two marine Roseobacter genera.</title>
        <authorList>
            <person name="Thrash J.C."/>
            <person name="Cho J.C."/>
            <person name="Ferriera S."/>
            <person name="Johnson J."/>
            <person name="Vergin K.L."/>
            <person name="Giovannoni S.J."/>
        </authorList>
    </citation>
    <scope>NUCLEOTIDE SEQUENCE [LARGE SCALE GENOMIC DNA]</scope>
    <source>
        <strain evidence="9">DSM 26914 / JCM 13377 / KCTC 12554 / HTCC2601</strain>
    </source>
</reference>
<evidence type="ECO:0000313" key="8">
    <source>
        <dbReference type="EMBL" id="EAU47052.1"/>
    </source>
</evidence>
<name>Q0FSE9_SALBH</name>
<feature type="region of interest" description="Disordered" evidence="6">
    <location>
        <begin position="290"/>
        <end position="313"/>
    </location>
</feature>
<dbReference type="STRING" id="314265.R2601_04773"/>